<proteinExistence type="predicted"/>
<evidence type="ECO:0000256" key="1">
    <source>
        <dbReference type="SAM" id="MobiDB-lite"/>
    </source>
</evidence>
<keyword evidence="2" id="KW-0812">Transmembrane</keyword>
<feature type="compositionally biased region" description="Low complexity" evidence="1">
    <location>
        <begin position="1"/>
        <end position="24"/>
    </location>
</feature>
<feature type="transmembrane region" description="Helical" evidence="2">
    <location>
        <begin position="30"/>
        <end position="51"/>
    </location>
</feature>
<dbReference type="AlphaFoldDB" id="A0A919PTT9"/>
<reference evidence="3" key="1">
    <citation type="submission" date="2021-01" db="EMBL/GenBank/DDBJ databases">
        <title>Whole genome shotgun sequence of Dactylosporangium siamense NBRC 106093.</title>
        <authorList>
            <person name="Komaki H."/>
            <person name="Tamura T."/>
        </authorList>
    </citation>
    <scope>NUCLEOTIDE SEQUENCE</scope>
    <source>
        <strain evidence="3">NBRC 106093</strain>
    </source>
</reference>
<comment type="caution">
    <text evidence="3">The sequence shown here is derived from an EMBL/GenBank/DDBJ whole genome shotgun (WGS) entry which is preliminary data.</text>
</comment>
<name>A0A919PTT9_9ACTN</name>
<protein>
    <submittedName>
        <fullName evidence="3">Uncharacterized protein</fullName>
    </submittedName>
</protein>
<feature type="transmembrane region" description="Helical" evidence="2">
    <location>
        <begin position="63"/>
        <end position="81"/>
    </location>
</feature>
<evidence type="ECO:0000256" key="2">
    <source>
        <dbReference type="SAM" id="Phobius"/>
    </source>
</evidence>
<feature type="region of interest" description="Disordered" evidence="1">
    <location>
        <begin position="1"/>
        <end position="29"/>
    </location>
</feature>
<evidence type="ECO:0000313" key="3">
    <source>
        <dbReference type="EMBL" id="GIG50069.1"/>
    </source>
</evidence>
<keyword evidence="2" id="KW-0472">Membrane</keyword>
<dbReference type="EMBL" id="BONQ01000127">
    <property type="protein sequence ID" value="GIG50069.1"/>
    <property type="molecule type" value="Genomic_DNA"/>
</dbReference>
<keyword evidence="4" id="KW-1185">Reference proteome</keyword>
<dbReference type="Proteomes" id="UP000660611">
    <property type="component" value="Unassembled WGS sequence"/>
</dbReference>
<accession>A0A919PTT9</accession>
<gene>
    <name evidence="3" type="ORF">Dsi01nite_081100</name>
</gene>
<keyword evidence="2" id="KW-1133">Transmembrane helix</keyword>
<organism evidence="3 4">
    <name type="scientific">Dactylosporangium siamense</name>
    <dbReference type="NCBI Taxonomy" id="685454"/>
    <lineage>
        <taxon>Bacteria</taxon>
        <taxon>Bacillati</taxon>
        <taxon>Actinomycetota</taxon>
        <taxon>Actinomycetes</taxon>
        <taxon>Micromonosporales</taxon>
        <taxon>Micromonosporaceae</taxon>
        <taxon>Dactylosporangium</taxon>
    </lineage>
</organism>
<sequence>MPATDASRTGSPSRAASTSRARGSPSPPPAVAYQSVLGAVSAVLILAGVLSPLDLPGVDLANFAGYVRWSAWLVAFAVVLVRTPEPARA</sequence>
<evidence type="ECO:0000313" key="4">
    <source>
        <dbReference type="Proteomes" id="UP000660611"/>
    </source>
</evidence>